<dbReference type="EMBL" id="MCGT01000003">
    <property type="protein sequence ID" value="ORX61757.1"/>
    <property type="molecule type" value="Genomic_DNA"/>
</dbReference>
<comment type="caution">
    <text evidence="2">The sequence shown here is derived from an EMBL/GenBank/DDBJ whole genome shotgun (WGS) entry which is preliminary data.</text>
</comment>
<feature type="compositionally biased region" description="Polar residues" evidence="1">
    <location>
        <begin position="98"/>
        <end position="107"/>
    </location>
</feature>
<organism evidence="2 3">
    <name type="scientific">Hesseltinella vesiculosa</name>
    <dbReference type="NCBI Taxonomy" id="101127"/>
    <lineage>
        <taxon>Eukaryota</taxon>
        <taxon>Fungi</taxon>
        <taxon>Fungi incertae sedis</taxon>
        <taxon>Mucoromycota</taxon>
        <taxon>Mucoromycotina</taxon>
        <taxon>Mucoromycetes</taxon>
        <taxon>Mucorales</taxon>
        <taxon>Cunninghamellaceae</taxon>
        <taxon>Hesseltinella</taxon>
    </lineage>
</organism>
<reference evidence="2 3" key="1">
    <citation type="submission" date="2016-07" db="EMBL/GenBank/DDBJ databases">
        <title>Pervasive Adenine N6-methylation of Active Genes in Fungi.</title>
        <authorList>
            <consortium name="DOE Joint Genome Institute"/>
            <person name="Mondo S.J."/>
            <person name="Dannebaum R.O."/>
            <person name="Kuo R.C."/>
            <person name="Labutti K."/>
            <person name="Haridas S."/>
            <person name="Kuo A."/>
            <person name="Salamov A."/>
            <person name="Ahrendt S.R."/>
            <person name="Lipzen A."/>
            <person name="Sullivan W."/>
            <person name="Andreopoulos W.B."/>
            <person name="Clum A."/>
            <person name="Lindquist E."/>
            <person name="Daum C."/>
            <person name="Ramamoorthy G.K."/>
            <person name="Gryganskyi A."/>
            <person name="Culley D."/>
            <person name="Magnuson J.K."/>
            <person name="James T.Y."/>
            <person name="O'Malley M.A."/>
            <person name="Stajich J.E."/>
            <person name="Spatafora J.W."/>
            <person name="Visel A."/>
            <person name="Grigoriev I.V."/>
        </authorList>
    </citation>
    <scope>NUCLEOTIDE SEQUENCE [LARGE SCALE GENOMIC DNA]</scope>
    <source>
        <strain evidence="2 3">NRRL 3301</strain>
    </source>
</reference>
<sequence>MNPIWQNRSSTRPPRAPSPFIARQHNNLTPRQVAHKTYAMTVRKLDQDAKRSRPKYQVRERLLLCHTMTDAERILYKRTLRTNRRVMALEEEDDAGDLTTTPASQGKSPAEFMHPLHSEQEPLDHHQPMQTHTTAFPPQPDPHPFALPPSHRHASMDPMEVSIAMIMEQHMHQHQHQQDPYHPPSPTSSSSSSSSSSPPSPTSLYYSPPSSNSIIIPNDMSTEDFSIPYSGAMSITIPANDNTCPSLPLNPSSQHLPHSSTDAFIIPQDDEDDLPGVYPSSLIIPHLAKSQPTSTLHVPPISSI</sequence>
<proteinExistence type="predicted"/>
<feature type="region of interest" description="Disordered" evidence="1">
    <location>
        <begin position="1"/>
        <end position="22"/>
    </location>
</feature>
<dbReference type="AlphaFoldDB" id="A0A1X2GUQ0"/>
<evidence type="ECO:0000256" key="1">
    <source>
        <dbReference type="SAM" id="MobiDB-lite"/>
    </source>
</evidence>
<keyword evidence="3" id="KW-1185">Reference proteome</keyword>
<dbReference type="Proteomes" id="UP000242146">
    <property type="component" value="Unassembled WGS sequence"/>
</dbReference>
<gene>
    <name evidence="2" type="ORF">DM01DRAFT_1332343</name>
</gene>
<feature type="region of interest" description="Disordered" evidence="1">
    <location>
        <begin position="91"/>
        <end position="154"/>
    </location>
</feature>
<feature type="compositionally biased region" description="Low complexity" evidence="1">
    <location>
        <begin position="187"/>
        <end position="208"/>
    </location>
</feature>
<dbReference type="OrthoDB" id="2284111at2759"/>
<evidence type="ECO:0000313" key="3">
    <source>
        <dbReference type="Proteomes" id="UP000242146"/>
    </source>
</evidence>
<feature type="compositionally biased region" description="Pro residues" evidence="1">
    <location>
        <begin position="137"/>
        <end position="147"/>
    </location>
</feature>
<name>A0A1X2GUQ0_9FUNG</name>
<feature type="region of interest" description="Disordered" evidence="1">
    <location>
        <begin position="170"/>
        <end position="208"/>
    </location>
</feature>
<evidence type="ECO:0000313" key="2">
    <source>
        <dbReference type="EMBL" id="ORX61757.1"/>
    </source>
</evidence>
<protein>
    <submittedName>
        <fullName evidence="2">Uncharacterized protein</fullName>
    </submittedName>
</protein>
<accession>A0A1X2GUQ0</accession>
<feature type="compositionally biased region" description="Basic and acidic residues" evidence="1">
    <location>
        <begin position="114"/>
        <end position="127"/>
    </location>
</feature>